<dbReference type="AlphaFoldDB" id="D2W6I1"/>
<proteinExistence type="inferred from homology"/>
<organism evidence="6">
    <name type="scientific">Naegleria gruberi</name>
    <name type="common">Amoeba</name>
    <dbReference type="NCBI Taxonomy" id="5762"/>
    <lineage>
        <taxon>Eukaryota</taxon>
        <taxon>Discoba</taxon>
        <taxon>Heterolobosea</taxon>
        <taxon>Tetramitia</taxon>
        <taxon>Eutetramitia</taxon>
        <taxon>Vahlkampfiidae</taxon>
        <taxon>Naegleria</taxon>
    </lineage>
</organism>
<dbReference type="Pfam" id="PF00011">
    <property type="entry name" value="HSP20"/>
    <property type="match status" value="1"/>
</dbReference>
<reference evidence="5 6" key="1">
    <citation type="journal article" date="2010" name="Cell">
        <title>The genome of Naegleria gruberi illuminates early eukaryotic versatility.</title>
        <authorList>
            <person name="Fritz-Laylin L.K."/>
            <person name="Prochnik S.E."/>
            <person name="Ginger M.L."/>
            <person name="Dacks J.B."/>
            <person name="Carpenter M.L."/>
            <person name="Field M.C."/>
            <person name="Kuo A."/>
            <person name="Paredez A."/>
            <person name="Chapman J."/>
            <person name="Pham J."/>
            <person name="Shu S."/>
            <person name="Neupane R."/>
            <person name="Cipriano M."/>
            <person name="Mancuso J."/>
            <person name="Tu H."/>
            <person name="Salamov A."/>
            <person name="Lindquist E."/>
            <person name="Shapiro H."/>
            <person name="Lucas S."/>
            <person name="Grigoriev I.V."/>
            <person name="Cande W.Z."/>
            <person name="Fulton C."/>
            <person name="Rokhsar D.S."/>
            <person name="Dawson S.C."/>
        </authorList>
    </citation>
    <scope>NUCLEOTIDE SEQUENCE [LARGE SCALE GENOMIC DNA]</scope>
    <source>
        <strain evidence="5 6">NEG-M</strain>
    </source>
</reference>
<dbReference type="STRING" id="5762.D2W6I1"/>
<keyword evidence="1" id="KW-0346">Stress response</keyword>
<dbReference type="Gene3D" id="2.60.40.790">
    <property type="match status" value="1"/>
</dbReference>
<dbReference type="SUPFAM" id="SSF49764">
    <property type="entry name" value="HSP20-like chaperones"/>
    <property type="match status" value="1"/>
</dbReference>
<dbReference type="PANTHER" id="PTHR11527">
    <property type="entry name" value="HEAT-SHOCK PROTEIN 20 FAMILY MEMBER"/>
    <property type="match status" value="1"/>
</dbReference>
<dbReference type="InterPro" id="IPR031107">
    <property type="entry name" value="Small_HSP"/>
</dbReference>
<evidence type="ECO:0000313" key="5">
    <source>
        <dbReference type="EMBL" id="EFC35321.1"/>
    </source>
</evidence>
<comment type="similarity">
    <text evidence="2 3">Belongs to the small heat shock protein (HSP20) family.</text>
</comment>
<dbReference type="eggNOG" id="KOG0710">
    <property type="taxonomic scope" value="Eukaryota"/>
</dbReference>
<dbReference type="InParanoid" id="D2W6I1"/>
<dbReference type="KEGG" id="ngr:NAEGRDRAFT_77025"/>
<dbReference type="EMBL" id="GG739366">
    <property type="protein sequence ID" value="EFC35321.1"/>
    <property type="molecule type" value="Genomic_DNA"/>
</dbReference>
<keyword evidence="6" id="KW-1185">Reference proteome</keyword>
<protein>
    <submittedName>
        <fullName evidence="5">Predicted protein</fullName>
    </submittedName>
</protein>
<dbReference type="PROSITE" id="PS01031">
    <property type="entry name" value="SHSP"/>
    <property type="match status" value="1"/>
</dbReference>
<evidence type="ECO:0000256" key="3">
    <source>
        <dbReference type="RuleBase" id="RU003616"/>
    </source>
</evidence>
<name>D2W6I1_NAEGR</name>
<accession>D2W6I1</accession>
<dbReference type="InterPro" id="IPR002068">
    <property type="entry name" value="A-crystallin/Hsp20_dom"/>
</dbReference>
<dbReference type="InterPro" id="IPR008978">
    <property type="entry name" value="HSP20-like_chaperone"/>
</dbReference>
<evidence type="ECO:0000259" key="4">
    <source>
        <dbReference type="PROSITE" id="PS01031"/>
    </source>
</evidence>
<evidence type="ECO:0000313" key="6">
    <source>
        <dbReference type="Proteomes" id="UP000006671"/>
    </source>
</evidence>
<evidence type="ECO:0000256" key="1">
    <source>
        <dbReference type="ARBA" id="ARBA00023016"/>
    </source>
</evidence>
<dbReference type="GeneID" id="8860205"/>
<feature type="domain" description="SHSP" evidence="4">
    <location>
        <begin position="47"/>
        <end position="166"/>
    </location>
</feature>
<evidence type="ECO:0000256" key="2">
    <source>
        <dbReference type="PROSITE-ProRule" id="PRU00285"/>
    </source>
</evidence>
<dbReference type="Proteomes" id="UP000006671">
    <property type="component" value="Unassembled WGS sequence"/>
</dbReference>
<dbReference type="OrthoDB" id="1431247at2759"/>
<dbReference type="OMA" id="QTFSHAY"/>
<gene>
    <name evidence="5" type="ORF">NAEGRDRAFT_77025</name>
</gene>
<sequence>MSIVKKLFGGSPSKQPSLFKTSIYRKSDPFYNFINQFSENDLIQPLISSSLLPLPVDVKESDKEFELLADIPGFSKNEINCLIDQDKHLLTLKGEKKEENEENEGNYIIKERYYNSFTRHFDIPSNVNLDQIKAQLKNGQLKLTIPKLENQNETENVNNIKNIEINTLNE</sequence>
<dbReference type="CDD" id="cd06464">
    <property type="entry name" value="ACD_sHsps-like"/>
    <property type="match status" value="1"/>
</dbReference>
<dbReference type="RefSeq" id="XP_002668065.1">
    <property type="nucleotide sequence ID" value="XM_002668019.1"/>
</dbReference>
<dbReference type="VEuPathDB" id="AmoebaDB:NAEGRDRAFT_77025"/>